<accession>A0ABS0J4J6</accession>
<evidence type="ECO:0000256" key="2">
    <source>
        <dbReference type="ARBA" id="ARBA00010488"/>
    </source>
</evidence>
<evidence type="ECO:0000256" key="1">
    <source>
        <dbReference type="ARBA" id="ARBA00004202"/>
    </source>
</evidence>
<dbReference type="InterPro" id="IPR051612">
    <property type="entry name" value="Teichoic_Acid_Biosynth"/>
</dbReference>
<comment type="caution">
    <text evidence="7">The sequence shown here is derived from an EMBL/GenBank/DDBJ whole genome shotgun (WGS) entry which is preliminary data.</text>
</comment>
<comment type="subcellular location">
    <subcellularLocation>
        <location evidence="1">Cell membrane</location>
        <topology evidence="1">Peripheral membrane protein</topology>
    </subcellularLocation>
</comment>
<dbReference type="Proteomes" id="UP001194469">
    <property type="component" value="Unassembled WGS sequence"/>
</dbReference>
<dbReference type="InterPro" id="IPR043148">
    <property type="entry name" value="TagF_C"/>
</dbReference>
<reference evidence="7 8" key="1">
    <citation type="submission" date="2019-08" db="EMBL/GenBank/DDBJ databases">
        <authorList>
            <person name="Luo N."/>
        </authorList>
    </citation>
    <scope>NUCLEOTIDE SEQUENCE [LARGE SCALE GENOMIC DNA]</scope>
    <source>
        <strain evidence="7 8">NCIMB 9442</strain>
    </source>
</reference>
<organism evidence="7 8">
    <name type="scientific">Nitratidesulfovibrio oxamicus</name>
    <dbReference type="NCBI Taxonomy" id="32016"/>
    <lineage>
        <taxon>Bacteria</taxon>
        <taxon>Pseudomonadati</taxon>
        <taxon>Thermodesulfobacteriota</taxon>
        <taxon>Desulfovibrionia</taxon>
        <taxon>Desulfovibrionales</taxon>
        <taxon>Desulfovibrionaceae</taxon>
        <taxon>Nitratidesulfovibrio</taxon>
    </lineage>
</organism>
<dbReference type="Pfam" id="PF04464">
    <property type="entry name" value="Glyphos_transf"/>
    <property type="match status" value="1"/>
</dbReference>
<evidence type="ECO:0000256" key="4">
    <source>
        <dbReference type="ARBA" id="ARBA00022679"/>
    </source>
</evidence>
<dbReference type="Gene3D" id="3.40.50.11820">
    <property type="match status" value="1"/>
</dbReference>
<keyword evidence="3" id="KW-1003">Cell membrane</keyword>
<protein>
    <submittedName>
        <fullName evidence="7">CDP-glycerol--poly(Glycerophosphate) glycerophosphotransferase</fullName>
    </submittedName>
</protein>
<proteinExistence type="inferred from homology"/>
<dbReference type="InterPro" id="IPR043149">
    <property type="entry name" value="TagF_N"/>
</dbReference>
<gene>
    <name evidence="7" type="ORF">FVW20_09775</name>
</gene>
<evidence type="ECO:0000256" key="6">
    <source>
        <dbReference type="ARBA" id="ARBA00023136"/>
    </source>
</evidence>
<sequence>MHMPATDGKKGPANRPKVVFAGKMGGLLNVKYAFLQAVAADYGFAPLLAADPDDDHKLLRESGLPVLARCTPVDVADAAAIVLDDFVDNTALQQMPLPRVPVIQLWHGVPLKKIGFPEISSAVNMTPEKAAWLTRRYSGYASVPSTSPWMTEQLFSRVFRADVFPELGFARNDVLLRAPGRNDMLGVDVDLYAHVARHRKAGGKVVVYMPTFRDTGGSFLEDGIIDPMFINTFCTRHDILFLAKFHHSIRVDSFRKLPGFCVYNSGCDIYPLLPMADALITDYSSIYFDFMLLDKPLVFFPYDKEKYISRDRELFYDYASMTPGLHVRSQEELVSAILRTVMHGDDPHAAARRSLRDTVFARVDALSAHRVCNHIKDLVTSNKEC</sequence>
<keyword evidence="8" id="KW-1185">Reference proteome</keyword>
<name>A0ABS0J4J6_9BACT</name>
<dbReference type="SUPFAM" id="SSF53756">
    <property type="entry name" value="UDP-Glycosyltransferase/glycogen phosphorylase"/>
    <property type="match status" value="1"/>
</dbReference>
<dbReference type="Gene3D" id="3.40.50.12580">
    <property type="match status" value="1"/>
</dbReference>
<dbReference type="PANTHER" id="PTHR37316">
    <property type="entry name" value="TEICHOIC ACID GLYCEROL-PHOSPHATE PRIMASE"/>
    <property type="match status" value="1"/>
</dbReference>
<dbReference type="EMBL" id="VRYY01000260">
    <property type="protein sequence ID" value="MBG3877296.1"/>
    <property type="molecule type" value="Genomic_DNA"/>
</dbReference>
<dbReference type="PANTHER" id="PTHR37316:SF3">
    <property type="entry name" value="TEICHOIC ACID GLYCEROL-PHOSPHATE TRANSFERASE"/>
    <property type="match status" value="1"/>
</dbReference>
<keyword evidence="4" id="KW-0808">Transferase</keyword>
<keyword evidence="5" id="KW-0777">Teichoic acid biosynthesis</keyword>
<keyword evidence="6" id="KW-0472">Membrane</keyword>
<evidence type="ECO:0000256" key="5">
    <source>
        <dbReference type="ARBA" id="ARBA00022944"/>
    </source>
</evidence>
<dbReference type="InterPro" id="IPR007554">
    <property type="entry name" value="Glycerophosphate_synth"/>
</dbReference>
<comment type="similarity">
    <text evidence="2">Belongs to the CDP-glycerol glycerophosphotransferase family.</text>
</comment>
<evidence type="ECO:0000313" key="8">
    <source>
        <dbReference type="Proteomes" id="UP001194469"/>
    </source>
</evidence>
<evidence type="ECO:0000313" key="7">
    <source>
        <dbReference type="EMBL" id="MBG3877296.1"/>
    </source>
</evidence>
<evidence type="ECO:0000256" key="3">
    <source>
        <dbReference type="ARBA" id="ARBA00022475"/>
    </source>
</evidence>